<dbReference type="PANTHER" id="PTHR35869:SF1">
    <property type="entry name" value="OUTER-MEMBRANE LIPOPROTEIN CARRIER PROTEIN"/>
    <property type="match status" value="1"/>
</dbReference>
<comment type="function">
    <text evidence="10">Participates in the translocation of lipoproteins from the inner membrane to the outer membrane. Only forms a complex with a lipoprotein if the residue after the N-terminal Cys is not an aspartate (The Asp acts as a targeting signal to indicate that the lipoprotein should stay in the inner membrane).</text>
</comment>
<dbReference type="EMBL" id="BMEO01000001">
    <property type="protein sequence ID" value="GGF83892.1"/>
    <property type="molecule type" value="Genomic_DNA"/>
</dbReference>
<dbReference type="Proteomes" id="UP000605253">
    <property type="component" value="Unassembled WGS sequence"/>
</dbReference>
<dbReference type="GO" id="GO:0042953">
    <property type="term" value="P:lipoprotein transport"/>
    <property type="evidence" value="ECO:0007669"/>
    <property type="project" value="InterPro"/>
</dbReference>
<gene>
    <name evidence="10 11" type="primary">lolA</name>
    <name evidence="11" type="ORF">GCM10011365_01050</name>
</gene>
<keyword evidence="6 10" id="KW-0732">Signal</keyword>
<evidence type="ECO:0000256" key="4">
    <source>
        <dbReference type="ARBA" id="ARBA00014035"/>
    </source>
</evidence>
<dbReference type="HAMAP" id="MF_00240">
    <property type="entry name" value="LolA"/>
    <property type="match status" value="1"/>
</dbReference>
<reference evidence="11" key="2">
    <citation type="submission" date="2020-09" db="EMBL/GenBank/DDBJ databases">
        <authorList>
            <person name="Sun Q."/>
            <person name="Zhou Y."/>
        </authorList>
    </citation>
    <scope>NUCLEOTIDE SEQUENCE</scope>
    <source>
        <strain evidence="11">CGMCC 1.12181</strain>
    </source>
</reference>
<dbReference type="Gene3D" id="2.50.20.10">
    <property type="entry name" value="Lipoprotein localisation LolA/LolB/LppX"/>
    <property type="match status" value="1"/>
</dbReference>
<dbReference type="InterPro" id="IPR029046">
    <property type="entry name" value="LolA/LolB/LppX"/>
</dbReference>
<evidence type="ECO:0000256" key="8">
    <source>
        <dbReference type="ARBA" id="ARBA00022927"/>
    </source>
</evidence>
<evidence type="ECO:0000256" key="1">
    <source>
        <dbReference type="ARBA" id="ARBA00004418"/>
    </source>
</evidence>
<evidence type="ECO:0000256" key="6">
    <source>
        <dbReference type="ARBA" id="ARBA00022729"/>
    </source>
</evidence>
<comment type="caution">
    <text evidence="11">The sequence shown here is derived from an EMBL/GenBank/DDBJ whole genome shotgun (WGS) entry which is preliminary data.</text>
</comment>
<dbReference type="SUPFAM" id="SSF89392">
    <property type="entry name" value="Prokaryotic lipoproteins and lipoprotein localization factors"/>
    <property type="match status" value="1"/>
</dbReference>
<feature type="signal peptide" evidence="10">
    <location>
        <begin position="1"/>
        <end position="19"/>
    </location>
</feature>
<comment type="subunit">
    <text evidence="3 10">Monomer.</text>
</comment>
<dbReference type="NCBIfam" id="TIGR00547">
    <property type="entry name" value="lolA"/>
    <property type="match status" value="1"/>
</dbReference>
<dbReference type="GO" id="GO:0030288">
    <property type="term" value="C:outer membrane-bounded periplasmic space"/>
    <property type="evidence" value="ECO:0007669"/>
    <property type="project" value="TreeGrafter"/>
</dbReference>
<evidence type="ECO:0000256" key="7">
    <source>
        <dbReference type="ARBA" id="ARBA00022764"/>
    </source>
</evidence>
<comment type="similarity">
    <text evidence="2 10">Belongs to the LolA family.</text>
</comment>
<dbReference type="PANTHER" id="PTHR35869">
    <property type="entry name" value="OUTER-MEMBRANE LIPOPROTEIN CARRIER PROTEIN"/>
    <property type="match status" value="1"/>
</dbReference>
<evidence type="ECO:0000256" key="3">
    <source>
        <dbReference type="ARBA" id="ARBA00011245"/>
    </source>
</evidence>
<dbReference type="InterPro" id="IPR004564">
    <property type="entry name" value="OM_lipoprot_carrier_LolA-like"/>
</dbReference>
<accession>A0A917FJM4</accession>
<proteinExistence type="inferred from homology"/>
<evidence type="ECO:0000256" key="10">
    <source>
        <dbReference type="HAMAP-Rule" id="MF_00240"/>
    </source>
</evidence>
<organism evidence="11 12">
    <name type="scientific">Marinicella pacifica</name>
    <dbReference type="NCBI Taxonomy" id="1171543"/>
    <lineage>
        <taxon>Bacteria</taxon>
        <taxon>Pseudomonadati</taxon>
        <taxon>Pseudomonadota</taxon>
        <taxon>Gammaproteobacteria</taxon>
        <taxon>Lysobacterales</taxon>
        <taxon>Marinicellaceae</taxon>
        <taxon>Marinicella</taxon>
    </lineage>
</organism>
<comment type="subcellular location">
    <subcellularLocation>
        <location evidence="1 10">Periplasm</location>
    </subcellularLocation>
</comment>
<feature type="chain" id="PRO_5038195747" description="Outer-membrane lipoprotein carrier protein" evidence="10">
    <location>
        <begin position="20"/>
        <end position="213"/>
    </location>
</feature>
<dbReference type="Pfam" id="PF03548">
    <property type="entry name" value="LolA"/>
    <property type="match status" value="1"/>
</dbReference>
<dbReference type="CDD" id="cd16325">
    <property type="entry name" value="LolA"/>
    <property type="match status" value="1"/>
</dbReference>
<keyword evidence="12" id="KW-1185">Reference proteome</keyword>
<evidence type="ECO:0000313" key="11">
    <source>
        <dbReference type="EMBL" id="GGF83892.1"/>
    </source>
</evidence>
<dbReference type="AlphaFoldDB" id="A0A917FJM4"/>
<dbReference type="RefSeq" id="WP_188363713.1">
    <property type="nucleotide sequence ID" value="NZ_BAABJF010000011.1"/>
</dbReference>
<keyword evidence="11" id="KW-0449">Lipoprotein</keyword>
<dbReference type="GO" id="GO:0044874">
    <property type="term" value="P:lipoprotein localization to outer membrane"/>
    <property type="evidence" value="ECO:0007669"/>
    <property type="project" value="UniProtKB-UniRule"/>
</dbReference>
<keyword evidence="9 10" id="KW-0143">Chaperone</keyword>
<evidence type="ECO:0000313" key="12">
    <source>
        <dbReference type="Proteomes" id="UP000605253"/>
    </source>
</evidence>
<evidence type="ECO:0000256" key="2">
    <source>
        <dbReference type="ARBA" id="ARBA00007615"/>
    </source>
</evidence>
<dbReference type="InterPro" id="IPR018323">
    <property type="entry name" value="OM_lipoprot_carrier_LolA_Pbac"/>
</dbReference>
<keyword evidence="8 10" id="KW-0653">Protein transport</keyword>
<protein>
    <recommendedName>
        <fullName evidence="4 10">Outer-membrane lipoprotein carrier protein</fullName>
    </recommendedName>
</protein>
<evidence type="ECO:0000256" key="9">
    <source>
        <dbReference type="ARBA" id="ARBA00023186"/>
    </source>
</evidence>
<name>A0A917FJM4_9GAMM</name>
<keyword evidence="7 10" id="KW-0574">Periplasm</keyword>
<sequence precursor="true">MKKILIATVLLLIMNLSVAQKPVNRDNDNRANQILSELRTGLSALQAEFTQYELGGDGQRIDENTGTVWMQAPDYFKWHYQSPFEQLIVADGDKVWVYDEDLQQVTVKPQKNNLNPIYVIINEELSARFYDITFDGDKNGLNWVRLTPKESSDEVKSVLLGIGKNQLRRIHVNNQLDQTLVFEFADLKRNPDLPPDTFEFIPPEGVDVVQAID</sequence>
<keyword evidence="5 10" id="KW-0813">Transport</keyword>
<reference evidence="11" key="1">
    <citation type="journal article" date="2014" name="Int. J. Syst. Evol. Microbiol.">
        <title>Complete genome sequence of Corynebacterium casei LMG S-19264T (=DSM 44701T), isolated from a smear-ripened cheese.</title>
        <authorList>
            <consortium name="US DOE Joint Genome Institute (JGI-PGF)"/>
            <person name="Walter F."/>
            <person name="Albersmeier A."/>
            <person name="Kalinowski J."/>
            <person name="Ruckert C."/>
        </authorList>
    </citation>
    <scope>NUCLEOTIDE SEQUENCE</scope>
    <source>
        <strain evidence="11">CGMCC 1.12181</strain>
    </source>
</reference>
<evidence type="ECO:0000256" key="5">
    <source>
        <dbReference type="ARBA" id="ARBA00022448"/>
    </source>
</evidence>